<dbReference type="HAMAP" id="MF_00418">
    <property type="entry name" value="DapA"/>
    <property type="match status" value="1"/>
</dbReference>
<dbReference type="InterPro" id="IPR005263">
    <property type="entry name" value="DapA"/>
</dbReference>
<dbReference type="OrthoDB" id="9782828at2"/>
<accession>A0A7C8KWA1</accession>
<evidence type="ECO:0000256" key="12">
    <source>
        <dbReference type="HAMAP-Rule" id="MF_00418"/>
    </source>
</evidence>
<dbReference type="InterPro" id="IPR002220">
    <property type="entry name" value="DapA-like"/>
</dbReference>
<evidence type="ECO:0000256" key="8">
    <source>
        <dbReference type="ARBA" id="ARBA00023154"/>
    </source>
</evidence>
<dbReference type="PRINTS" id="PR00146">
    <property type="entry name" value="DHPICSNTHASE"/>
</dbReference>
<dbReference type="GO" id="GO:0005829">
    <property type="term" value="C:cytosol"/>
    <property type="evidence" value="ECO:0007669"/>
    <property type="project" value="TreeGrafter"/>
</dbReference>
<dbReference type="Pfam" id="PF00701">
    <property type="entry name" value="DHDPS"/>
    <property type="match status" value="1"/>
</dbReference>
<evidence type="ECO:0000313" key="16">
    <source>
        <dbReference type="EMBL" id="KAB8138791.1"/>
    </source>
</evidence>
<feature type="site" description="Part of a proton relay during catalysis" evidence="12">
    <location>
        <position position="108"/>
    </location>
</feature>
<comment type="function">
    <text evidence="1 12">Catalyzes the condensation of (S)-aspartate-beta-semialdehyde [(S)-ASA] and pyruvate to 4-hydroxy-tetrahydrodipicolinate (HTPA).</text>
</comment>
<comment type="similarity">
    <text evidence="3 12 13">Belongs to the DapA family.</text>
</comment>
<dbReference type="Gene3D" id="3.20.20.70">
    <property type="entry name" value="Aldolase class I"/>
    <property type="match status" value="1"/>
</dbReference>
<dbReference type="PANTHER" id="PTHR12128:SF66">
    <property type="entry name" value="4-HYDROXY-2-OXOGLUTARATE ALDOLASE, MITOCHONDRIAL"/>
    <property type="match status" value="1"/>
</dbReference>
<feature type="active site" description="Schiff-base intermediate with substrate" evidence="12 14">
    <location>
        <position position="162"/>
    </location>
</feature>
<dbReference type="SMART" id="SM01130">
    <property type="entry name" value="DHDPS"/>
    <property type="match status" value="1"/>
</dbReference>
<evidence type="ECO:0000256" key="4">
    <source>
        <dbReference type="ARBA" id="ARBA00012086"/>
    </source>
</evidence>
<dbReference type="NCBIfam" id="TIGR00674">
    <property type="entry name" value="dapA"/>
    <property type="match status" value="1"/>
</dbReference>
<keyword evidence="17" id="KW-1185">Reference proteome</keyword>
<keyword evidence="8 12" id="KW-0457">Lysine biosynthesis</keyword>
<reference evidence="16 17" key="1">
    <citation type="submission" date="2019-10" db="EMBL/GenBank/DDBJ databases">
        <title>Gracilibacillus sp. nov. isolated from rice seeds.</title>
        <authorList>
            <person name="He S."/>
        </authorList>
    </citation>
    <scope>NUCLEOTIDE SEQUENCE [LARGE SCALE GENOMIC DNA]</scope>
    <source>
        <strain evidence="16 17">TD8</strain>
    </source>
</reference>
<dbReference type="AlphaFoldDB" id="A0A7C8KWA1"/>
<dbReference type="InterPro" id="IPR020625">
    <property type="entry name" value="Schiff_base-form_aldolases_AS"/>
</dbReference>
<keyword evidence="10 12" id="KW-0704">Schiff base</keyword>
<keyword evidence="5 12" id="KW-0963">Cytoplasm</keyword>
<comment type="subunit">
    <text evidence="12">Homotetramer; dimer of dimers.</text>
</comment>
<feature type="binding site" evidence="12 15">
    <location>
        <position position="46"/>
    </location>
    <ligand>
        <name>pyruvate</name>
        <dbReference type="ChEBI" id="CHEBI:15361"/>
    </ligand>
</feature>
<evidence type="ECO:0000313" key="17">
    <source>
        <dbReference type="Proteomes" id="UP000480246"/>
    </source>
</evidence>
<dbReference type="GO" id="GO:0008840">
    <property type="term" value="F:4-hydroxy-tetrahydrodipicolinate synthase activity"/>
    <property type="evidence" value="ECO:0007669"/>
    <property type="project" value="UniProtKB-UniRule"/>
</dbReference>
<feature type="binding site" evidence="12 15">
    <location>
        <position position="204"/>
    </location>
    <ligand>
        <name>pyruvate</name>
        <dbReference type="ChEBI" id="CHEBI:15361"/>
    </ligand>
</feature>
<dbReference type="PROSITE" id="PS00666">
    <property type="entry name" value="DHDPS_2"/>
    <property type="match status" value="1"/>
</dbReference>
<evidence type="ECO:0000256" key="3">
    <source>
        <dbReference type="ARBA" id="ARBA00007592"/>
    </source>
</evidence>
<evidence type="ECO:0000256" key="13">
    <source>
        <dbReference type="PIRNR" id="PIRNR001365"/>
    </source>
</evidence>
<evidence type="ECO:0000256" key="1">
    <source>
        <dbReference type="ARBA" id="ARBA00003294"/>
    </source>
</evidence>
<comment type="caution">
    <text evidence="16">The sequence shown here is derived from an EMBL/GenBank/DDBJ whole genome shotgun (WGS) entry which is preliminary data.</text>
</comment>
<dbReference type="EMBL" id="WEID01000015">
    <property type="protein sequence ID" value="KAB8138791.1"/>
    <property type="molecule type" value="Genomic_DNA"/>
</dbReference>
<feature type="active site" description="Proton donor/acceptor" evidence="12 14">
    <location>
        <position position="134"/>
    </location>
</feature>
<dbReference type="PIRSF" id="PIRSF001365">
    <property type="entry name" value="DHDPS"/>
    <property type="match status" value="1"/>
</dbReference>
<gene>
    <name evidence="12 16" type="primary">dapA</name>
    <name evidence="16" type="ORF">F9U64_04005</name>
</gene>
<dbReference type="PROSITE" id="PS00665">
    <property type="entry name" value="DHDPS_1"/>
    <property type="match status" value="1"/>
</dbReference>
<dbReference type="EC" id="4.3.3.7" evidence="4 12"/>
<comment type="catalytic activity">
    <reaction evidence="11 12">
        <text>L-aspartate 4-semialdehyde + pyruvate = (2S,4S)-4-hydroxy-2,3,4,5-tetrahydrodipicolinate + H2O + H(+)</text>
        <dbReference type="Rhea" id="RHEA:34171"/>
        <dbReference type="ChEBI" id="CHEBI:15361"/>
        <dbReference type="ChEBI" id="CHEBI:15377"/>
        <dbReference type="ChEBI" id="CHEBI:15378"/>
        <dbReference type="ChEBI" id="CHEBI:67139"/>
        <dbReference type="ChEBI" id="CHEBI:537519"/>
        <dbReference type="EC" id="4.3.3.7"/>
    </reaction>
</comment>
<evidence type="ECO:0000256" key="15">
    <source>
        <dbReference type="PIRSR" id="PIRSR001365-2"/>
    </source>
</evidence>
<evidence type="ECO:0000256" key="10">
    <source>
        <dbReference type="ARBA" id="ARBA00023270"/>
    </source>
</evidence>
<name>A0A7C8KWA1_9BACI</name>
<organism evidence="16 17">
    <name type="scientific">Gracilibacillus oryzae</name>
    <dbReference type="NCBI Taxonomy" id="1672701"/>
    <lineage>
        <taxon>Bacteria</taxon>
        <taxon>Bacillati</taxon>
        <taxon>Bacillota</taxon>
        <taxon>Bacilli</taxon>
        <taxon>Bacillales</taxon>
        <taxon>Bacillaceae</taxon>
        <taxon>Gracilibacillus</taxon>
    </lineage>
</organism>
<comment type="subcellular location">
    <subcellularLocation>
        <location evidence="12">Cytoplasm</location>
    </subcellularLocation>
</comment>
<sequence>MDFGRLLTAMVTPFDQNNQVDLEKTTELIEYLLRNGTEGLVVAGTTGESPTLSLNEKLTLFEHVIKIVNKRVPIIAGTGSNNTSASIELTKEAEKLGADAVLLVTPYYNKPNQDGLFHHYKAIADETSLPVMLYNIPSRAVVKLNVETVVALSQIENIVSLKDSTGDLDAIASIIDQTDNSFTVYSGDDSMTLPIQSIGGSGVVSVSSHVIGKEMKEMMSLFEEGKVKEAAQLHRQLLPIMRTLFMAPSPSPVKAALKYKHIDTGNVRLPLVPLSPFEEQNLYRVLENFNQD</sequence>
<dbReference type="GO" id="GO:0019877">
    <property type="term" value="P:diaminopimelate biosynthetic process"/>
    <property type="evidence" value="ECO:0007669"/>
    <property type="project" value="UniProtKB-UniRule"/>
</dbReference>
<dbReference type="InterPro" id="IPR013785">
    <property type="entry name" value="Aldolase_TIM"/>
</dbReference>
<evidence type="ECO:0000256" key="9">
    <source>
        <dbReference type="ARBA" id="ARBA00023239"/>
    </source>
</evidence>
<proteinExistence type="inferred from homology"/>
<comment type="caution">
    <text evidence="12">Was originally thought to be a dihydrodipicolinate synthase (DHDPS), catalyzing the condensation of (S)-aspartate-beta-semialdehyde [(S)-ASA] and pyruvate to dihydrodipicolinate (DHDP). However, it was shown in E.coli that the product of the enzymatic reaction is not dihydrodipicolinate but in fact (4S)-4-hydroxy-2,3,4,5-tetrahydro-(2S)-dipicolinic acid (HTPA), and that the consecutive dehydration reaction leading to DHDP is not spontaneous but catalyzed by DapB.</text>
</comment>
<evidence type="ECO:0000256" key="6">
    <source>
        <dbReference type="ARBA" id="ARBA00022605"/>
    </source>
</evidence>
<dbReference type="PANTHER" id="PTHR12128">
    <property type="entry name" value="DIHYDRODIPICOLINATE SYNTHASE"/>
    <property type="match status" value="1"/>
</dbReference>
<protein>
    <recommendedName>
        <fullName evidence="4 12">4-hydroxy-tetrahydrodipicolinate synthase</fullName>
        <shortName evidence="12">HTPA synthase</shortName>
        <ecNumber evidence="4 12">4.3.3.7</ecNumber>
    </recommendedName>
</protein>
<evidence type="ECO:0000256" key="14">
    <source>
        <dbReference type="PIRSR" id="PIRSR001365-1"/>
    </source>
</evidence>
<comment type="pathway">
    <text evidence="2 12">Amino-acid biosynthesis; L-lysine biosynthesis via DAP pathway; (S)-tetrahydrodipicolinate from L-aspartate: step 3/4.</text>
</comment>
<evidence type="ECO:0000256" key="5">
    <source>
        <dbReference type="ARBA" id="ARBA00022490"/>
    </source>
</evidence>
<dbReference type="Proteomes" id="UP000480246">
    <property type="component" value="Unassembled WGS sequence"/>
</dbReference>
<evidence type="ECO:0000256" key="2">
    <source>
        <dbReference type="ARBA" id="ARBA00005120"/>
    </source>
</evidence>
<dbReference type="SUPFAM" id="SSF51569">
    <property type="entry name" value="Aldolase"/>
    <property type="match status" value="1"/>
</dbReference>
<dbReference type="InterPro" id="IPR020624">
    <property type="entry name" value="Schiff_base-form_aldolases_CS"/>
</dbReference>
<dbReference type="GO" id="GO:0009089">
    <property type="term" value="P:lysine biosynthetic process via diaminopimelate"/>
    <property type="evidence" value="ECO:0007669"/>
    <property type="project" value="UniProtKB-UniRule"/>
</dbReference>
<dbReference type="RefSeq" id="WP_153401721.1">
    <property type="nucleotide sequence ID" value="NZ_ML762425.1"/>
</dbReference>
<keyword evidence="7 12" id="KW-0220">Diaminopimelate biosynthesis</keyword>
<feature type="site" description="Part of a proton relay during catalysis" evidence="12">
    <location>
        <position position="45"/>
    </location>
</feature>
<evidence type="ECO:0000256" key="11">
    <source>
        <dbReference type="ARBA" id="ARBA00047836"/>
    </source>
</evidence>
<keyword evidence="9 12" id="KW-0456">Lyase</keyword>
<evidence type="ECO:0000256" key="7">
    <source>
        <dbReference type="ARBA" id="ARBA00022915"/>
    </source>
</evidence>
<dbReference type="CDD" id="cd00950">
    <property type="entry name" value="DHDPS"/>
    <property type="match status" value="1"/>
</dbReference>
<dbReference type="UniPathway" id="UPA00034">
    <property type="reaction ID" value="UER00017"/>
</dbReference>
<keyword evidence="6 12" id="KW-0028">Amino-acid biosynthesis</keyword>